<sequence>MTDLRTPLKSILNFRDVSEFVNRATKTNYLKTGLLYRSARPEYGIKSIVDLRTKTEHIEQAQKRDAKIKASAAIPQTNDDVAEPLKIPGITYHEINFNGSAFSRMLISKLSWLEFFRLVGLMICGYRKDAIKILAPHMEEMELVGLAKSSLDVCTHEMKQVFDVFADEADWPVLVHCTQGKDRTGLVVMLVLFLLGVDQAVIEQDYMLSQSELAPEKEERMKEIRSIGLSEKFAICPPNVVSSVHLHLREKYGGVEKYLEKIGVSRGTINLVKRKLLVEADSA</sequence>
<dbReference type="Pfam" id="PF13350">
    <property type="entry name" value="Y_phosphatase3"/>
    <property type="match status" value="1"/>
</dbReference>
<proteinExistence type="predicted"/>
<name>A0A9W9CLT5_9PLEO</name>
<dbReference type="EMBL" id="JAPEUY010000008">
    <property type="protein sequence ID" value="KAJ4370512.1"/>
    <property type="molecule type" value="Genomic_DNA"/>
</dbReference>
<dbReference type="PROSITE" id="PS00383">
    <property type="entry name" value="TYR_PHOSPHATASE_1"/>
    <property type="match status" value="1"/>
</dbReference>
<organism evidence="2 3">
    <name type="scientific">Neocucurbitaria cava</name>
    <dbReference type="NCBI Taxonomy" id="798079"/>
    <lineage>
        <taxon>Eukaryota</taxon>
        <taxon>Fungi</taxon>
        <taxon>Dikarya</taxon>
        <taxon>Ascomycota</taxon>
        <taxon>Pezizomycotina</taxon>
        <taxon>Dothideomycetes</taxon>
        <taxon>Pleosporomycetidae</taxon>
        <taxon>Pleosporales</taxon>
        <taxon>Pleosporineae</taxon>
        <taxon>Cucurbitariaceae</taxon>
        <taxon>Neocucurbitaria</taxon>
    </lineage>
</organism>
<dbReference type="InterPro" id="IPR029021">
    <property type="entry name" value="Prot-tyrosine_phosphatase-like"/>
</dbReference>
<dbReference type="InterPro" id="IPR000387">
    <property type="entry name" value="Tyr_Pase_dom"/>
</dbReference>
<protein>
    <recommendedName>
        <fullName evidence="1">Tyrosine specific protein phosphatases domain-containing protein</fullName>
    </recommendedName>
</protein>
<evidence type="ECO:0000313" key="2">
    <source>
        <dbReference type="EMBL" id="KAJ4370512.1"/>
    </source>
</evidence>
<evidence type="ECO:0000313" key="3">
    <source>
        <dbReference type="Proteomes" id="UP001140560"/>
    </source>
</evidence>
<dbReference type="PANTHER" id="PTHR31126:SF10">
    <property type="entry name" value="PROTEIN PHOSPHATASE, PUTATIVE (AFU_ORTHOLOGUE AFUA_6G06650)-RELATED"/>
    <property type="match status" value="1"/>
</dbReference>
<keyword evidence="3" id="KW-1185">Reference proteome</keyword>
<dbReference type="Proteomes" id="UP001140560">
    <property type="component" value="Unassembled WGS sequence"/>
</dbReference>
<dbReference type="InterPro" id="IPR016130">
    <property type="entry name" value="Tyr_Pase_AS"/>
</dbReference>
<evidence type="ECO:0000259" key="1">
    <source>
        <dbReference type="PROSITE" id="PS50056"/>
    </source>
</evidence>
<dbReference type="Gene3D" id="3.90.190.10">
    <property type="entry name" value="Protein tyrosine phosphatase superfamily"/>
    <property type="match status" value="1"/>
</dbReference>
<dbReference type="PROSITE" id="PS50056">
    <property type="entry name" value="TYR_PHOSPHATASE_2"/>
    <property type="match status" value="1"/>
</dbReference>
<dbReference type="InterPro" id="IPR026893">
    <property type="entry name" value="Tyr/Ser_Pase_IphP-type"/>
</dbReference>
<accession>A0A9W9CLT5</accession>
<gene>
    <name evidence="2" type="ORF">N0V83_005033</name>
</gene>
<dbReference type="PANTHER" id="PTHR31126">
    <property type="entry name" value="TYROSINE-PROTEIN PHOSPHATASE"/>
    <property type="match status" value="1"/>
</dbReference>
<comment type="caution">
    <text evidence="2">The sequence shown here is derived from an EMBL/GenBank/DDBJ whole genome shotgun (WGS) entry which is preliminary data.</text>
</comment>
<dbReference type="GO" id="GO:0004721">
    <property type="term" value="F:phosphoprotein phosphatase activity"/>
    <property type="evidence" value="ECO:0007669"/>
    <property type="project" value="InterPro"/>
</dbReference>
<dbReference type="SUPFAM" id="SSF52799">
    <property type="entry name" value="(Phosphotyrosine protein) phosphatases II"/>
    <property type="match status" value="1"/>
</dbReference>
<reference evidence="2" key="1">
    <citation type="submission" date="2022-10" db="EMBL/GenBank/DDBJ databases">
        <title>Tapping the CABI collections for fungal endophytes: first genome assemblies for Collariella, Neodidymelliopsis, Ascochyta clinopodiicola, Didymella pomorum, Didymosphaeria variabile, Neocosmospora piperis and Neocucurbitaria cava.</title>
        <authorList>
            <person name="Hill R."/>
        </authorList>
    </citation>
    <scope>NUCLEOTIDE SEQUENCE</scope>
    <source>
        <strain evidence="2">IMI 356814</strain>
    </source>
</reference>
<dbReference type="AlphaFoldDB" id="A0A9W9CLT5"/>
<feature type="domain" description="Tyrosine specific protein phosphatases" evidence="1">
    <location>
        <begin position="172"/>
        <end position="198"/>
    </location>
</feature>
<dbReference type="OrthoDB" id="9988524at2759"/>